<organism evidence="2 3">
    <name type="scientific">Paraflavitalea soli</name>
    <dbReference type="NCBI Taxonomy" id="2315862"/>
    <lineage>
        <taxon>Bacteria</taxon>
        <taxon>Pseudomonadati</taxon>
        <taxon>Bacteroidota</taxon>
        <taxon>Chitinophagia</taxon>
        <taxon>Chitinophagales</taxon>
        <taxon>Chitinophagaceae</taxon>
        <taxon>Paraflavitalea</taxon>
    </lineage>
</organism>
<dbReference type="InterPro" id="IPR035986">
    <property type="entry name" value="PKD_dom_sf"/>
</dbReference>
<sequence length="670" mass="72704">MQWRVVVLSLILLLSNRLLAQNCTTLGQSPSTAFPVCGSTAFSQTNVPICESHTINVPGCGTGGYSDKNPFWYRFTCFTSGSLAFLITPNDLGDDYDWMLYDITGKDPNEVFTNNSLVVTGNWAGTYGLTGASASGVNNIQCGSDPADNKPTFAKSPNIIEGHTYLLLISHFTDSQSGYKLSFGGGTAVITDPKLPALQSATAACGGTVLRVKLNKKMKCGSLAADGSDWSLAPAAGNVIAAVGIGCNAGFDMDSVVLTVDRIIAPGNYDIIMKMGNEGNTLRDICDREIPVGEKVPVTVYPIVPTPMDSIKPIACEPAELQLVFKNNMRCNSIAADGSDFVINGLPVGIKGASGTCTNGLSTIIKIQLTGPIQTAGTWTLQLRRGSDGNTLIDECGMETPAGSTLNFVSYDTVNADFTYNILWGCKKDTVECFHPGANNVQQWSWNFDNVGSSTQQNPVFVFPTFGSKRIRLAVNNGVCSDSTEAIVLLDNAMDARFGYPEFLCPEDPAVFTDSSIGKLIAWNWTFGNGNTSTQQKPGEQRYARPLARTKLYPVRLIVENDKHCLDTAVHQIEVVTSCYITVPNGFSPNGDGNNDFLYPLNAFKATQLEFKVYNRYGQIVFETKDWKKRWDGTFNGQKQPSGTYVWTLSFIHSDTKEKVFQKGATTLIR</sequence>
<keyword evidence="1" id="KW-0732">Signal</keyword>
<feature type="chain" id="PRO_5017554667" evidence="1">
    <location>
        <begin position="21"/>
        <end position="670"/>
    </location>
</feature>
<dbReference type="SUPFAM" id="SSF49299">
    <property type="entry name" value="PKD domain"/>
    <property type="match status" value="2"/>
</dbReference>
<dbReference type="OrthoDB" id="610082at2"/>
<dbReference type="CDD" id="cd00146">
    <property type="entry name" value="PKD"/>
    <property type="match status" value="1"/>
</dbReference>
<dbReference type="EMBL" id="CP032157">
    <property type="protein sequence ID" value="AXY78532.1"/>
    <property type="molecule type" value="Genomic_DNA"/>
</dbReference>
<dbReference type="Gene3D" id="2.60.40.10">
    <property type="entry name" value="Immunoglobulins"/>
    <property type="match status" value="2"/>
</dbReference>
<protein>
    <submittedName>
        <fullName evidence="2">PKD domain-containing protein</fullName>
    </submittedName>
</protein>
<dbReference type="Pfam" id="PF13585">
    <property type="entry name" value="CHU_C"/>
    <property type="match status" value="1"/>
</dbReference>
<gene>
    <name evidence="2" type="ORF">D3H65_05675</name>
</gene>
<evidence type="ECO:0000313" key="2">
    <source>
        <dbReference type="EMBL" id="AXY78532.1"/>
    </source>
</evidence>
<dbReference type="AlphaFoldDB" id="A0A3B7MVF3"/>
<evidence type="ECO:0000313" key="3">
    <source>
        <dbReference type="Proteomes" id="UP000263900"/>
    </source>
</evidence>
<name>A0A3B7MVF3_9BACT</name>
<dbReference type="KEGG" id="pseg:D3H65_05675"/>
<dbReference type="InterPro" id="IPR026341">
    <property type="entry name" value="T9SS_type_B"/>
</dbReference>
<dbReference type="NCBIfam" id="TIGR04131">
    <property type="entry name" value="Bac_Flav_CTERM"/>
    <property type="match status" value="1"/>
</dbReference>
<evidence type="ECO:0000256" key="1">
    <source>
        <dbReference type="SAM" id="SignalP"/>
    </source>
</evidence>
<accession>A0A3B7MVF3</accession>
<reference evidence="2 3" key="1">
    <citation type="submission" date="2018-09" db="EMBL/GenBank/DDBJ databases">
        <title>Genome sequencing of strain 6GH32-13.</title>
        <authorList>
            <person name="Weon H.-Y."/>
            <person name="Heo J."/>
            <person name="Kwon S.-W."/>
        </authorList>
    </citation>
    <scope>NUCLEOTIDE SEQUENCE [LARGE SCALE GENOMIC DNA]</scope>
    <source>
        <strain evidence="2 3">5GH32-13</strain>
    </source>
</reference>
<keyword evidence="3" id="KW-1185">Reference proteome</keyword>
<feature type="signal peptide" evidence="1">
    <location>
        <begin position="1"/>
        <end position="20"/>
    </location>
</feature>
<dbReference type="Proteomes" id="UP000263900">
    <property type="component" value="Chromosome"/>
</dbReference>
<proteinExistence type="predicted"/>
<dbReference type="InterPro" id="IPR013783">
    <property type="entry name" value="Ig-like_fold"/>
</dbReference>